<accession>A0AAN8Y5B5</accession>
<feature type="compositionally biased region" description="Low complexity" evidence="1">
    <location>
        <begin position="89"/>
        <end position="105"/>
    </location>
</feature>
<dbReference type="AlphaFoldDB" id="A0AAN8Y5B5"/>
<sequence length="206" mass="23050">MVMSSSNIEKSFSIKHEDGDNNDNNNNTKFLSKLLSKENSKACASIPSFRVYYNDFPSSIPFTWELQPGTPKHTFPQTSLPPLTPPPSYYSNTNNNNNKKPTKNNSRSKIFHALIMKFNHKKSPLPSSPSYSSSSALSWSSSSQYSSISAPTTPLQRHHFCSQVSSFDDYITPVSKLCHGNNKSNRNSVFMLKKALFSIIGGRRSN</sequence>
<organism evidence="2 3">
    <name type="scientific">Solanum bulbocastanum</name>
    <name type="common">Wild potato</name>
    <dbReference type="NCBI Taxonomy" id="147425"/>
    <lineage>
        <taxon>Eukaryota</taxon>
        <taxon>Viridiplantae</taxon>
        <taxon>Streptophyta</taxon>
        <taxon>Embryophyta</taxon>
        <taxon>Tracheophyta</taxon>
        <taxon>Spermatophyta</taxon>
        <taxon>Magnoliopsida</taxon>
        <taxon>eudicotyledons</taxon>
        <taxon>Gunneridae</taxon>
        <taxon>Pentapetalae</taxon>
        <taxon>asterids</taxon>
        <taxon>lamiids</taxon>
        <taxon>Solanales</taxon>
        <taxon>Solanaceae</taxon>
        <taxon>Solanoideae</taxon>
        <taxon>Solaneae</taxon>
        <taxon>Solanum</taxon>
    </lineage>
</organism>
<keyword evidence="3" id="KW-1185">Reference proteome</keyword>
<dbReference type="EMBL" id="JBANQN010000009">
    <property type="protein sequence ID" value="KAK6779889.1"/>
    <property type="molecule type" value="Genomic_DNA"/>
</dbReference>
<protein>
    <submittedName>
        <fullName evidence="2">Uncharacterized protein</fullName>
    </submittedName>
</protein>
<dbReference type="PANTHER" id="PTHR33257:SF4">
    <property type="entry name" value="EXPRESSED PROTEIN"/>
    <property type="match status" value="1"/>
</dbReference>
<feature type="region of interest" description="Disordered" evidence="1">
    <location>
        <begin position="71"/>
        <end position="105"/>
    </location>
</feature>
<feature type="compositionally biased region" description="Polar residues" evidence="1">
    <location>
        <begin position="1"/>
        <end position="10"/>
    </location>
</feature>
<comment type="caution">
    <text evidence="2">The sequence shown here is derived from an EMBL/GenBank/DDBJ whole genome shotgun (WGS) entry which is preliminary data.</text>
</comment>
<evidence type="ECO:0000313" key="2">
    <source>
        <dbReference type="EMBL" id="KAK6779889.1"/>
    </source>
</evidence>
<name>A0AAN8Y5B5_SOLBU</name>
<reference evidence="2 3" key="1">
    <citation type="submission" date="2024-02" db="EMBL/GenBank/DDBJ databases">
        <title>de novo genome assembly of Solanum bulbocastanum strain 11H21.</title>
        <authorList>
            <person name="Hosaka A.J."/>
        </authorList>
    </citation>
    <scope>NUCLEOTIDE SEQUENCE [LARGE SCALE GENOMIC DNA]</scope>
    <source>
        <tissue evidence="2">Young leaves</tissue>
    </source>
</reference>
<proteinExistence type="predicted"/>
<feature type="region of interest" description="Disordered" evidence="1">
    <location>
        <begin position="1"/>
        <end position="26"/>
    </location>
</feature>
<gene>
    <name evidence="2" type="ORF">RDI58_022073</name>
</gene>
<evidence type="ECO:0000256" key="1">
    <source>
        <dbReference type="SAM" id="MobiDB-lite"/>
    </source>
</evidence>
<evidence type="ECO:0000313" key="3">
    <source>
        <dbReference type="Proteomes" id="UP001371456"/>
    </source>
</evidence>
<dbReference type="PANTHER" id="PTHR33257">
    <property type="entry name" value="OS05G0165500 PROTEIN"/>
    <property type="match status" value="1"/>
</dbReference>
<dbReference type="Proteomes" id="UP001371456">
    <property type="component" value="Unassembled WGS sequence"/>
</dbReference>